<dbReference type="STRING" id="1095630.A0A2J6TNV7"/>
<evidence type="ECO:0000256" key="6">
    <source>
        <dbReference type="ARBA" id="ARBA00023242"/>
    </source>
</evidence>
<dbReference type="GO" id="GO:0005634">
    <property type="term" value="C:nucleus"/>
    <property type="evidence" value="ECO:0007669"/>
    <property type="project" value="UniProtKB-SubCell"/>
</dbReference>
<dbReference type="Gene3D" id="4.10.240.10">
    <property type="entry name" value="Zn(2)-C6 fungal-type DNA-binding domain"/>
    <property type="match status" value="1"/>
</dbReference>
<evidence type="ECO:0000256" key="1">
    <source>
        <dbReference type="ARBA" id="ARBA00004123"/>
    </source>
</evidence>
<feature type="compositionally biased region" description="Gly residues" evidence="8">
    <location>
        <begin position="668"/>
        <end position="677"/>
    </location>
</feature>
<name>A0A2J6TNV7_9HELO</name>
<keyword evidence="3" id="KW-0805">Transcription regulation</keyword>
<dbReference type="InParanoid" id="A0A2J6TNV7"/>
<dbReference type="InterPro" id="IPR007219">
    <property type="entry name" value="XnlR_reg_dom"/>
</dbReference>
<evidence type="ECO:0000256" key="4">
    <source>
        <dbReference type="ARBA" id="ARBA00023125"/>
    </source>
</evidence>
<organism evidence="10 11">
    <name type="scientific">Hyaloscypha bicolor E</name>
    <dbReference type="NCBI Taxonomy" id="1095630"/>
    <lineage>
        <taxon>Eukaryota</taxon>
        <taxon>Fungi</taxon>
        <taxon>Dikarya</taxon>
        <taxon>Ascomycota</taxon>
        <taxon>Pezizomycotina</taxon>
        <taxon>Leotiomycetes</taxon>
        <taxon>Helotiales</taxon>
        <taxon>Hyaloscyphaceae</taxon>
        <taxon>Hyaloscypha</taxon>
        <taxon>Hyaloscypha bicolor</taxon>
    </lineage>
</organism>
<dbReference type="PROSITE" id="PS00463">
    <property type="entry name" value="ZN2_CY6_FUNGAL_1"/>
    <property type="match status" value="1"/>
</dbReference>
<dbReference type="InterPro" id="IPR001138">
    <property type="entry name" value="Zn2Cys6_DnaBD"/>
</dbReference>
<dbReference type="OrthoDB" id="5226580at2759"/>
<accession>A0A2J6TNV7</accession>
<evidence type="ECO:0000313" key="10">
    <source>
        <dbReference type="EMBL" id="PMD64706.1"/>
    </source>
</evidence>
<dbReference type="PANTHER" id="PTHR31845">
    <property type="entry name" value="FINGER DOMAIN PROTEIN, PUTATIVE-RELATED"/>
    <property type="match status" value="1"/>
</dbReference>
<dbReference type="PROSITE" id="PS50048">
    <property type="entry name" value="ZN2_CY6_FUNGAL_2"/>
    <property type="match status" value="1"/>
</dbReference>
<evidence type="ECO:0000256" key="7">
    <source>
        <dbReference type="SAM" id="Coils"/>
    </source>
</evidence>
<dbReference type="FunCoup" id="A0A2J6TNV7">
    <property type="interactions" value="231"/>
</dbReference>
<keyword evidence="6" id="KW-0539">Nucleus</keyword>
<keyword evidence="2" id="KW-0479">Metal-binding</keyword>
<keyword evidence="5" id="KW-0804">Transcription</keyword>
<sequence length="732" mass="81855">MNQPGPKGVAVSEQQFNRACDACRMHKVRCLPNNSATSKTCQRCARTDRQCVYTAPQKRKQRKRTDARVAELEREVQAMRTLFEKKEQPPNGNSSSTVGDTPVAHMSGSGSSTTGSEEQLGRTAVVEAARSEPQQPLNLEWSGMPTQEPMGTPAAYSPDSDVIDRGVISLELATQLLHSYNTGLVNYFPTVHFPPEVTVEELRNTKPTLFLAAIAAASGKEGSRLYSILNTEVLSAYAHLTVIRGEKSLELVQALIITSVWYYPPGKYSQLKFYEYIHMAATMALDIGLGTNPKTFRSRRGTDSDGDSPPAGDLNDAELEKRKTFLACYLISTGVAMSMRRPNMLRFNKWINECLESVANNPRATKLDTYLVHWVRVTKIQDELGQSLSFDDPSNMANLAEPMVQLKVTGFEKTLEAWKKVAEFEVNDILMLQYHHTQMYLHEIAMHDEHPPEDFMPPFGLEKILSVLTIQSDSRAPSSYIDSTAVSISSAQAFLDILINMDIDALRMIPIFNFARMAYCLITLIKLYISAKTPSSPIGSVLDPKSLKIGYYLNALMETLVEAIGPNECRSPYTFLGMILRFQAWYNSQEHTDVFVPPIANRRAEDCWLPPVPEIHWYRRLEKRQETLDRPPIGRTPSDGTMMPNEMLQDPFERMDLNVNRAKNIGSGATGSGGGPTDPGNEQSIENFLLYDQMEGLGQGFGEWMPEVDMPGNQMDGYSWEFSQGTGHTPPQ</sequence>
<dbReference type="GO" id="GO:0000976">
    <property type="term" value="F:transcription cis-regulatory region binding"/>
    <property type="evidence" value="ECO:0007669"/>
    <property type="project" value="TreeGrafter"/>
</dbReference>
<feature type="compositionally biased region" description="Polar residues" evidence="8">
    <location>
        <begin position="90"/>
        <end position="99"/>
    </location>
</feature>
<gene>
    <name evidence="10" type="ORF">K444DRAFT_659948</name>
</gene>
<dbReference type="SUPFAM" id="SSF57701">
    <property type="entry name" value="Zn2/Cys6 DNA-binding domain"/>
    <property type="match status" value="1"/>
</dbReference>
<dbReference type="GO" id="GO:0008270">
    <property type="term" value="F:zinc ion binding"/>
    <property type="evidence" value="ECO:0007669"/>
    <property type="project" value="InterPro"/>
</dbReference>
<proteinExistence type="predicted"/>
<feature type="coiled-coil region" evidence="7">
    <location>
        <begin position="55"/>
        <end position="82"/>
    </location>
</feature>
<dbReference type="AlphaFoldDB" id="A0A2J6TNV7"/>
<reference evidence="10 11" key="1">
    <citation type="submission" date="2016-04" db="EMBL/GenBank/DDBJ databases">
        <title>A degradative enzymes factory behind the ericoid mycorrhizal symbiosis.</title>
        <authorList>
            <consortium name="DOE Joint Genome Institute"/>
            <person name="Martino E."/>
            <person name="Morin E."/>
            <person name="Grelet G."/>
            <person name="Kuo A."/>
            <person name="Kohler A."/>
            <person name="Daghino S."/>
            <person name="Barry K."/>
            <person name="Choi C."/>
            <person name="Cichocki N."/>
            <person name="Clum A."/>
            <person name="Copeland A."/>
            <person name="Hainaut M."/>
            <person name="Haridas S."/>
            <person name="Labutti K."/>
            <person name="Lindquist E."/>
            <person name="Lipzen A."/>
            <person name="Khouja H.-R."/>
            <person name="Murat C."/>
            <person name="Ohm R."/>
            <person name="Olson A."/>
            <person name="Spatafora J."/>
            <person name="Veneault-Fourrey C."/>
            <person name="Henrissat B."/>
            <person name="Grigoriev I."/>
            <person name="Martin F."/>
            <person name="Perotto S."/>
        </authorList>
    </citation>
    <scope>NUCLEOTIDE SEQUENCE [LARGE SCALE GENOMIC DNA]</scope>
    <source>
        <strain evidence="10 11">E</strain>
    </source>
</reference>
<dbReference type="EMBL" id="KZ613747">
    <property type="protein sequence ID" value="PMD64706.1"/>
    <property type="molecule type" value="Genomic_DNA"/>
</dbReference>
<feature type="domain" description="Zn(2)-C6 fungal-type" evidence="9">
    <location>
        <begin position="19"/>
        <end position="53"/>
    </location>
</feature>
<dbReference type="GO" id="GO:0006351">
    <property type="term" value="P:DNA-templated transcription"/>
    <property type="evidence" value="ECO:0007669"/>
    <property type="project" value="InterPro"/>
</dbReference>
<dbReference type="GeneID" id="36594490"/>
<keyword evidence="7" id="KW-0175">Coiled coil</keyword>
<feature type="region of interest" description="Disordered" evidence="8">
    <location>
        <begin position="82"/>
        <end position="124"/>
    </location>
</feature>
<dbReference type="CDD" id="cd00067">
    <property type="entry name" value="GAL4"/>
    <property type="match status" value="1"/>
</dbReference>
<dbReference type="InterPro" id="IPR051089">
    <property type="entry name" value="prtT"/>
</dbReference>
<protein>
    <recommendedName>
        <fullName evidence="9">Zn(2)-C6 fungal-type domain-containing protein</fullName>
    </recommendedName>
</protein>
<feature type="compositionally biased region" description="Low complexity" evidence="8">
    <location>
        <begin position="107"/>
        <end position="116"/>
    </location>
</feature>
<evidence type="ECO:0000259" key="9">
    <source>
        <dbReference type="PROSITE" id="PS50048"/>
    </source>
</evidence>
<evidence type="ECO:0000256" key="5">
    <source>
        <dbReference type="ARBA" id="ARBA00023163"/>
    </source>
</evidence>
<feature type="region of interest" description="Disordered" evidence="8">
    <location>
        <begin position="663"/>
        <end position="683"/>
    </location>
</feature>
<dbReference type="InterPro" id="IPR036864">
    <property type="entry name" value="Zn2-C6_fun-type_DNA-bd_sf"/>
</dbReference>
<dbReference type="Proteomes" id="UP000235371">
    <property type="component" value="Unassembled WGS sequence"/>
</dbReference>
<dbReference type="CDD" id="cd12148">
    <property type="entry name" value="fungal_TF_MHR"/>
    <property type="match status" value="1"/>
</dbReference>
<dbReference type="Pfam" id="PF04082">
    <property type="entry name" value="Fungal_trans"/>
    <property type="match status" value="1"/>
</dbReference>
<keyword evidence="4" id="KW-0238">DNA-binding</keyword>
<dbReference type="SMART" id="SM00066">
    <property type="entry name" value="GAL4"/>
    <property type="match status" value="1"/>
</dbReference>
<keyword evidence="11" id="KW-1185">Reference proteome</keyword>
<dbReference type="RefSeq" id="XP_024741610.1">
    <property type="nucleotide sequence ID" value="XM_024886413.1"/>
</dbReference>
<dbReference type="PANTHER" id="PTHR31845:SF39">
    <property type="entry name" value="TRANSCRIPTION FACTOR PBCR-RELATED"/>
    <property type="match status" value="1"/>
</dbReference>
<evidence type="ECO:0000256" key="2">
    <source>
        <dbReference type="ARBA" id="ARBA00022723"/>
    </source>
</evidence>
<evidence type="ECO:0000256" key="3">
    <source>
        <dbReference type="ARBA" id="ARBA00023015"/>
    </source>
</evidence>
<evidence type="ECO:0000313" key="11">
    <source>
        <dbReference type="Proteomes" id="UP000235371"/>
    </source>
</evidence>
<dbReference type="GO" id="GO:0000981">
    <property type="term" value="F:DNA-binding transcription factor activity, RNA polymerase II-specific"/>
    <property type="evidence" value="ECO:0007669"/>
    <property type="project" value="InterPro"/>
</dbReference>
<comment type="subcellular location">
    <subcellularLocation>
        <location evidence="1">Nucleus</location>
    </subcellularLocation>
</comment>
<evidence type="ECO:0000256" key="8">
    <source>
        <dbReference type="SAM" id="MobiDB-lite"/>
    </source>
</evidence>